<keyword evidence="2" id="KW-1133">Transmembrane helix</keyword>
<dbReference type="EMBL" id="FNEN01000001">
    <property type="protein sequence ID" value="SDI29636.1"/>
    <property type="molecule type" value="Genomic_DNA"/>
</dbReference>
<keyword evidence="1" id="KW-0175">Coiled coil</keyword>
<feature type="transmembrane region" description="Helical" evidence="2">
    <location>
        <begin position="34"/>
        <end position="56"/>
    </location>
</feature>
<sequence>MAVHKEHYMTPIAERVIRELIERKREEKKREKRVTMATWATTVLFAFIILLLLAMGQENLGSTIMQSFRSAYGFLLVAMCIGASAFLILERKKLEEAEEDYAKLRKEVVERYEELWHTEELRTHSYTLYEWLDKEHDVNLFHS</sequence>
<keyword evidence="2" id="KW-0472">Membrane</keyword>
<reference evidence="3 4" key="1">
    <citation type="submission" date="2016-10" db="EMBL/GenBank/DDBJ databases">
        <authorList>
            <person name="de Groot N.N."/>
        </authorList>
    </citation>
    <scope>NUCLEOTIDE SEQUENCE [LARGE SCALE GENOMIC DNA]</scope>
    <source>
        <strain evidence="3 4">DSM 21771</strain>
    </source>
</reference>
<evidence type="ECO:0000313" key="4">
    <source>
        <dbReference type="Proteomes" id="UP000198853"/>
    </source>
</evidence>
<accession>A0A1G8JEL3</accession>
<dbReference type="OrthoDB" id="2969742at2"/>
<evidence type="ECO:0000256" key="2">
    <source>
        <dbReference type="SAM" id="Phobius"/>
    </source>
</evidence>
<name>A0A1G8JEL3_9BACI</name>
<evidence type="ECO:0008006" key="5">
    <source>
        <dbReference type="Google" id="ProtNLM"/>
    </source>
</evidence>
<dbReference type="Proteomes" id="UP000198853">
    <property type="component" value="Unassembled WGS sequence"/>
</dbReference>
<dbReference type="InterPro" id="IPR020210">
    <property type="entry name" value="Uncharacterised_YpbF_TM"/>
</dbReference>
<protein>
    <recommendedName>
        <fullName evidence="5">DUF2663 family protein</fullName>
    </recommendedName>
</protein>
<gene>
    <name evidence="3" type="ORF">SAMN04488123_101189</name>
</gene>
<keyword evidence="4" id="KW-1185">Reference proteome</keyword>
<feature type="coiled-coil region" evidence="1">
    <location>
        <begin position="87"/>
        <end position="114"/>
    </location>
</feature>
<dbReference type="RefSeq" id="WP_090395671.1">
    <property type="nucleotide sequence ID" value="NZ_FNEN01000001.1"/>
</dbReference>
<evidence type="ECO:0000256" key="1">
    <source>
        <dbReference type="SAM" id="Coils"/>
    </source>
</evidence>
<dbReference type="AlphaFoldDB" id="A0A1G8JEL3"/>
<feature type="transmembrane region" description="Helical" evidence="2">
    <location>
        <begin position="71"/>
        <end position="89"/>
    </location>
</feature>
<proteinExistence type="predicted"/>
<keyword evidence="2" id="KW-0812">Transmembrane</keyword>
<dbReference type="Pfam" id="PF10864">
    <property type="entry name" value="DUF2663"/>
    <property type="match status" value="1"/>
</dbReference>
<evidence type="ECO:0000313" key="3">
    <source>
        <dbReference type="EMBL" id="SDI29636.1"/>
    </source>
</evidence>
<organism evidence="3 4">
    <name type="scientific">Natribacillus halophilus</name>
    <dbReference type="NCBI Taxonomy" id="549003"/>
    <lineage>
        <taxon>Bacteria</taxon>
        <taxon>Bacillati</taxon>
        <taxon>Bacillota</taxon>
        <taxon>Bacilli</taxon>
        <taxon>Bacillales</taxon>
        <taxon>Bacillaceae</taxon>
        <taxon>Natribacillus</taxon>
    </lineage>
</organism>